<evidence type="ECO:0000313" key="2">
    <source>
        <dbReference type="EMBL" id="QOL19480.1"/>
    </source>
</evidence>
<dbReference type="Proteomes" id="UP000594001">
    <property type="component" value="Chromosome"/>
</dbReference>
<sequence length="169" mass="19403">MMKLGLSLLLLFLTPLSAKIEKDLNLAVLKKAYNWLALVAEEEKTVADKSKECTDITNVESAWDAYKDLMKHSIVLIRKYPRKVADKLSELLTHENKDILPLVAFYIYTTERKDKTFRYYDAFNVIVAPANQDNLWVALIPFTDTAGSKQTNYSVLIMDLNNNRILVKD</sequence>
<proteinExistence type="predicted"/>
<evidence type="ECO:0000256" key="1">
    <source>
        <dbReference type="SAM" id="SignalP"/>
    </source>
</evidence>
<gene>
    <name evidence="2" type="ORF">CPBP_00236</name>
</gene>
<feature type="signal peptide" evidence="1">
    <location>
        <begin position="1"/>
        <end position="18"/>
    </location>
</feature>
<dbReference type="AlphaFoldDB" id="A0A7L9RS97"/>
<dbReference type="EMBL" id="CP054719">
    <property type="protein sequence ID" value="QOL19480.1"/>
    <property type="molecule type" value="Genomic_DNA"/>
</dbReference>
<keyword evidence="3" id="KW-1185">Reference proteome</keyword>
<keyword evidence="1" id="KW-0732">Signal</keyword>
<dbReference type="KEGG" id="pbal:CPBP_00236"/>
<reference evidence="2 3" key="1">
    <citation type="submission" date="2020-06" db="EMBL/GenBank/DDBJ databases">
        <title>The endosymbiont of the kinetoplastid Bodo saltans is a Paracaedibacter-like alpha-proteobacterium possessing a putative toxin-antitoxin system.</title>
        <authorList>
            <person name="Midha S."/>
            <person name="Rigden D.J."/>
            <person name="Siozios S."/>
            <person name="Hurst G.D.D."/>
            <person name="Jackson A.P."/>
        </authorList>
    </citation>
    <scope>NUCLEOTIDE SEQUENCE [LARGE SCALE GENOMIC DNA]</scope>
    <source>
        <strain evidence="2">Lake Konstanz</strain>
    </source>
</reference>
<feature type="chain" id="PRO_5032931238" evidence="1">
    <location>
        <begin position="19"/>
        <end position="169"/>
    </location>
</feature>
<organism evidence="2 3">
    <name type="scientific">Candidatus Bodocaedibacter vickermanii</name>
    <dbReference type="NCBI Taxonomy" id="2741701"/>
    <lineage>
        <taxon>Bacteria</taxon>
        <taxon>Pseudomonadati</taxon>
        <taxon>Pseudomonadota</taxon>
        <taxon>Alphaproteobacteria</taxon>
        <taxon>Holosporales</taxon>
        <taxon>Candidatus Paracaedibacteraceae</taxon>
        <taxon>Candidatus Bodocaedibacter</taxon>
    </lineage>
</organism>
<name>A0A7L9RS97_9PROT</name>
<protein>
    <submittedName>
        <fullName evidence="2">Uncharacterized protein</fullName>
    </submittedName>
</protein>
<evidence type="ECO:0000313" key="3">
    <source>
        <dbReference type="Proteomes" id="UP000594001"/>
    </source>
</evidence>
<dbReference type="RefSeq" id="WP_350332234.1">
    <property type="nucleotide sequence ID" value="NZ_CP054719.1"/>
</dbReference>
<accession>A0A7L9RS97</accession>